<reference evidence="1 2" key="1">
    <citation type="submission" date="2017-07" db="EMBL/GenBank/DDBJ databases">
        <title>Isolation and whole genome analysis of endospore-forming bacteria from heroin.</title>
        <authorList>
            <person name="Kalinowski J."/>
            <person name="Ahrens B."/>
            <person name="Al-Dilaimi A."/>
            <person name="Winkler A."/>
            <person name="Wibberg D."/>
            <person name="Schleenbecker U."/>
            <person name="Ruckert C."/>
            <person name="Wolfel R."/>
            <person name="Grass G."/>
        </authorList>
    </citation>
    <scope>NUCLEOTIDE SEQUENCE [LARGE SCALE GENOMIC DNA]</scope>
    <source>
        <strain evidence="1 2">7539</strain>
    </source>
</reference>
<comment type="caution">
    <text evidence="1">The sequence shown here is derived from an EMBL/GenBank/DDBJ whole genome shotgun (WGS) entry which is preliminary data.</text>
</comment>
<dbReference type="RefSeq" id="WP_095327014.1">
    <property type="nucleotide sequence ID" value="NZ_NPCC01000029.1"/>
</dbReference>
<sequence length="80" mass="8943">MKVAVIIEGGVVQTVLSDQKGVELVIVDYDTHDLEEEEITTILGNKSYIYGGIENAEVNKEQIDRIFRDAGRCEDNESIN</sequence>
<evidence type="ECO:0000313" key="2">
    <source>
        <dbReference type="Proteomes" id="UP000216207"/>
    </source>
</evidence>
<organism evidence="1 2">
    <name type="scientific">Shouchella clausii</name>
    <name type="common">Alkalihalobacillus clausii</name>
    <dbReference type="NCBI Taxonomy" id="79880"/>
    <lineage>
        <taxon>Bacteria</taxon>
        <taxon>Bacillati</taxon>
        <taxon>Bacillota</taxon>
        <taxon>Bacilli</taxon>
        <taxon>Bacillales</taxon>
        <taxon>Bacillaceae</taxon>
        <taxon>Shouchella</taxon>
    </lineage>
</organism>
<gene>
    <name evidence="1" type="ORF">CHH72_16715</name>
</gene>
<protein>
    <submittedName>
        <fullName evidence="1">Uncharacterized protein</fullName>
    </submittedName>
</protein>
<dbReference type="Proteomes" id="UP000216207">
    <property type="component" value="Unassembled WGS sequence"/>
</dbReference>
<evidence type="ECO:0000313" key="1">
    <source>
        <dbReference type="EMBL" id="PAE87771.1"/>
    </source>
</evidence>
<dbReference type="AlphaFoldDB" id="A0A268NWJ5"/>
<name>A0A268NWJ5_SHOCL</name>
<proteinExistence type="predicted"/>
<accession>A0A268NWJ5</accession>
<dbReference type="EMBL" id="NPCC01000029">
    <property type="protein sequence ID" value="PAE87771.1"/>
    <property type="molecule type" value="Genomic_DNA"/>
</dbReference>